<keyword evidence="5" id="KW-1185">Reference proteome</keyword>
<dbReference type="InterPro" id="IPR009057">
    <property type="entry name" value="Homeodomain-like_sf"/>
</dbReference>
<dbReference type="PROSITE" id="PS50977">
    <property type="entry name" value="HTH_TETR_2"/>
    <property type="match status" value="1"/>
</dbReference>
<comment type="caution">
    <text evidence="4">The sequence shown here is derived from an EMBL/GenBank/DDBJ whole genome shotgun (WGS) entry which is preliminary data.</text>
</comment>
<evidence type="ECO:0000313" key="4">
    <source>
        <dbReference type="EMBL" id="MBO1080737.1"/>
    </source>
</evidence>
<dbReference type="InterPro" id="IPR001647">
    <property type="entry name" value="HTH_TetR"/>
</dbReference>
<dbReference type="PANTHER" id="PTHR43479:SF11">
    <property type="entry name" value="ACREF_ENVCD OPERON REPRESSOR-RELATED"/>
    <property type="match status" value="1"/>
</dbReference>
<dbReference type="Pfam" id="PF17754">
    <property type="entry name" value="TetR_C_14"/>
    <property type="match status" value="1"/>
</dbReference>
<keyword evidence="1 2" id="KW-0238">DNA-binding</keyword>
<proteinExistence type="predicted"/>
<evidence type="ECO:0000259" key="3">
    <source>
        <dbReference type="PROSITE" id="PS50977"/>
    </source>
</evidence>
<organism evidence="4 5">
    <name type="scientific">Roseomonas haemaphysalidis</name>
    <dbReference type="NCBI Taxonomy" id="2768162"/>
    <lineage>
        <taxon>Bacteria</taxon>
        <taxon>Pseudomonadati</taxon>
        <taxon>Pseudomonadota</taxon>
        <taxon>Alphaproteobacteria</taxon>
        <taxon>Acetobacterales</taxon>
        <taxon>Roseomonadaceae</taxon>
        <taxon>Roseomonas</taxon>
    </lineage>
</organism>
<dbReference type="SUPFAM" id="SSF46689">
    <property type="entry name" value="Homeodomain-like"/>
    <property type="match status" value="1"/>
</dbReference>
<dbReference type="InterPro" id="IPR050624">
    <property type="entry name" value="HTH-type_Tx_Regulator"/>
</dbReference>
<evidence type="ECO:0000313" key="5">
    <source>
        <dbReference type="Proteomes" id="UP001518989"/>
    </source>
</evidence>
<feature type="DNA-binding region" description="H-T-H motif" evidence="2">
    <location>
        <begin position="21"/>
        <end position="40"/>
    </location>
</feature>
<protein>
    <submittedName>
        <fullName evidence="4">TetR family transcriptional regulator</fullName>
    </submittedName>
</protein>
<reference evidence="4 5" key="1">
    <citation type="submission" date="2020-09" db="EMBL/GenBank/DDBJ databases">
        <title>Roseomonas.</title>
        <authorList>
            <person name="Zhu W."/>
        </authorList>
    </citation>
    <scope>NUCLEOTIDE SEQUENCE [LARGE SCALE GENOMIC DNA]</scope>
    <source>
        <strain evidence="4 5">573</strain>
    </source>
</reference>
<dbReference type="Gene3D" id="1.10.357.10">
    <property type="entry name" value="Tetracycline Repressor, domain 2"/>
    <property type="match status" value="1"/>
</dbReference>
<gene>
    <name evidence="4" type="ORF">IAI61_16960</name>
</gene>
<dbReference type="PANTHER" id="PTHR43479">
    <property type="entry name" value="ACREF/ENVCD OPERON REPRESSOR-RELATED"/>
    <property type="match status" value="1"/>
</dbReference>
<dbReference type="EMBL" id="JACTNG010000010">
    <property type="protein sequence ID" value="MBO1080737.1"/>
    <property type="molecule type" value="Genomic_DNA"/>
</dbReference>
<sequence>MRRITDAGICLFVEKGIDATTLDEIAAKAGISRRAFFNHFKSKDDILLSLQSGMGAMIADRVRHAAEAISPLAAIRDAVIAVCSEIPADDMIAIDRLMRSSQAVQARKQASYVEHERTLLAALSERWPDPRHEMALRLVALLAIGAIRLAIDALGREGEQRTFIEVLNATFDAIDHKF</sequence>
<evidence type="ECO:0000256" key="1">
    <source>
        <dbReference type="ARBA" id="ARBA00023125"/>
    </source>
</evidence>
<dbReference type="InterPro" id="IPR041347">
    <property type="entry name" value="MftR_C"/>
</dbReference>
<accession>A0ABS3KTD7</accession>
<dbReference type="PRINTS" id="PR00455">
    <property type="entry name" value="HTHTETR"/>
</dbReference>
<feature type="domain" description="HTH tetR-type" evidence="3">
    <location>
        <begin position="1"/>
        <end position="58"/>
    </location>
</feature>
<dbReference type="Pfam" id="PF00440">
    <property type="entry name" value="TetR_N"/>
    <property type="match status" value="1"/>
</dbReference>
<dbReference type="RefSeq" id="WP_207418919.1">
    <property type="nucleotide sequence ID" value="NZ_CP061177.1"/>
</dbReference>
<dbReference type="PROSITE" id="PS01081">
    <property type="entry name" value="HTH_TETR_1"/>
    <property type="match status" value="1"/>
</dbReference>
<dbReference type="Proteomes" id="UP001518989">
    <property type="component" value="Unassembled WGS sequence"/>
</dbReference>
<evidence type="ECO:0000256" key="2">
    <source>
        <dbReference type="PROSITE-ProRule" id="PRU00335"/>
    </source>
</evidence>
<name>A0ABS3KTD7_9PROT</name>
<dbReference type="InterPro" id="IPR023772">
    <property type="entry name" value="DNA-bd_HTH_TetR-type_CS"/>
</dbReference>